<sequence>MGLALSLFTSSLLCALFSCERPEDLTNGAYFPLWPRRPLLMRVVNGRIPCGRRTLGRGVREQGPTVPPSGQRAFILISSFPFFSHCCTGSPFFLTSFHLSRWLLFEDRSLVHTVTEYRDGHVDARLPVPPVICPSPYEGH</sequence>
<protein>
    <recommendedName>
        <fullName evidence="4">Secreted protein</fullName>
    </recommendedName>
</protein>
<reference evidence="2 3" key="1">
    <citation type="journal article" date="2017" name="Int. J. Parasitol.">
        <title>The genome of the protozoan parasite Cystoisospora suis and a reverse vaccinology approach to identify vaccine candidates.</title>
        <authorList>
            <person name="Palmieri N."/>
            <person name="Shrestha A."/>
            <person name="Ruttkowski B."/>
            <person name="Beck T."/>
            <person name="Vogl C."/>
            <person name="Tomley F."/>
            <person name="Blake D.P."/>
            <person name="Joachim A."/>
        </authorList>
    </citation>
    <scope>NUCLEOTIDE SEQUENCE [LARGE SCALE GENOMIC DNA]</scope>
    <source>
        <strain evidence="2 3">Wien I</strain>
    </source>
</reference>
<evidence type="ECO:0000256" key="1">
    <source>
        <dbReference type="SAM" id="SignalP"/>
    </source>
</evidence>
<comment type="caution">
    <text evidence="2">The sequence shown here is derived from an EMBL/GenBank/DDBJ whole genome shotgun (WGS) entry which is preliminary data.</text>
</comment>
<name>A0A2C6LDH2_9APIC</name>
<evidence type="ECO:0008006" key="4">
    <source>
        <dbReference type="Google" id="ProtNLM"/>
    </source>
</evidence>
<keyword evidence="3" id="KW-1185">Reference proteome</keyword>
<dbReference type="Proteomes" id="UP000221165">
    <property type="component" value="Unassembled WGS sequence"/>
</dbReference>
<dbReference type="EMBL" id="MIGC01000443">
    <property type="protein sequence ID" value="PHJ25012.1"/>
    <property type="molecule type" value="Genomic_DNA"/>
</dbReference>
<proteinExistence type="predicted"/>
<dbReference type="RefSeq" id="XP_067926684.1">
    <property type="nucleotide sequence ID" value="XM_068061337.1"/>
</dbReference>
<dbReference type="AlphaFoldDB" id="A0A2C6LDH2"/>
<keyword evidence="1" id="KW-0732">Signal</keyword>
<feature type="chain" id="PRO_5012767600" description="Secreted protein" evidence="1">
    <location>
        <begin position="20"/>
        <end position="140"/>
    </location>
</feature>
<dbReference type="GeneID" id="94424548"/>
<evidence type="ECO:0000313" key="2">
    <source>
        <dbReference type="EMBL" id="PHJ25012.1"/>
    </source>
</evidence>
<accession>A0A2C6LDH2</accession>
<dbReference type="VEuPathDB" id="ToxoDB:CSUI_001131"/>
<evidence type="ECO:0000313" key="3">
    <source>
        <dbReference type="Proteomes" id="UP000221165"/>
    </source>
</evidence>
<feature type="signal peptide" evidence="1">
    <location>
        <begin position="1"/>
        <end position="19"/>
    </location>
</feature>
<organism evidence="2 3">
    <name type="scientific">Cystoisospora suis</name>
    <dbReference type="NCBI Taxonomy" id="483139"/>
    <lineage>
        <taxon>Eukaryota</taxon>
        <taxon>Sar</taxon>
        <taxon>Alveolata</taxon>
        <taxon>Apicomplexa</taxon>
        <taxon>Conoidasida</taxon>
        <taxon>Coccidia</taxon>
        <taxon>Eucoccidiorida</taxon>
        <taxon>Eimeriorina</taxon>
        <taxon>Sarcocystidae</taxon>
        <taxon>Cystoisospora</taxon>
    </lineage>
</organism>
<gene>
    <name evidence="2" type="ORF">CSUI_001131</name>
</gene>